<dbReference type="InterPro" id="IPR036390">
    <property type="entry name" value="WH_DNA-bd_sf"/>
</dbReference>
<dbReference type="PANTHER" id="PTHR30346">
    <property type="entry name" value="TRANSCRIPTIONAL DUAL REGULATOR HCAR-RELATED"/>
    <property type="match status" value="1"/>
</dbReference>
<evidence type="ECO:0000256" key="1">
    <source>
        <dbReference type="ARBA" id="ARBA00009437"/>
    </source>
</evidence>
<accession>A0ABV6ZEX2</accession>
<dbReference type="Gene3D" id="1.10.10.10">
    <property type="entry name" value="Winged helix-like DNA-binding domain superfamily/Winged helix DNA-binding domain"/>
    <property type="match status" value="1"/>
</dbReference>
<dbReference type="Gene3D" id="3.40.190.290">
    <property type="match status" value="1"/>
</dbReference>
<reference evidence="6 7" key="1">
    <citation type="submission" date="2024-09" db="EMBL/GenBank/DDBJ databases">
        <title>Description of Labrys sedimenti sp. nov., isolated from a diclofenac-degrading enrichment culture, and genome-based reclassification of Labrys portucalensis as a later heterotypic synonym of Labrys neptuniae.</title>
        <authorList>
            <person name="Tancsics A."/>
            <person name="Csepanyi A."/>
        </authorList>
    </citation>
    <scope>NUCLEOTIDE SEQUENCE [LARGE SCALE GENOMIC DNA]</scope>
    <source>
        <strain evidence="6 7">LMG 23412</strain>
    </source>
</reference>
<dbReference type="Pfam" id="PF03466">
    <property type="entry name" value="LysR_substrate"/>
    <property type="match status" value="1"/>
</dbReference>
<dbReference type="InterPro" id="IPR000847">
    <property type="entry name" value="LysR_HTH_N"/>
</dbReference>
<dbReference type="SUPFAM" id="SSF53850">
    <property type="entry name" value="Periplasmic binding protein-like II"/>
    <property type="match status" value="1"/>
</dbReference>
<dbReference type="PRINTS" id="PR00039">
    <property type="entry name" value="HTHLYSR"/>
</dbReference>
<dbReference type="PANTHER" id="PTHR30346:SF0">
    <property type="entry name" value="HCA OPERON TRANSCRIPTIONAL ACTIVATOR HCAR"/>
    <property type="match status" value="1"/>
</dbReference>
<dbReference type="InterPro" id="IPR005119">
    <property type="entry name" value="LysR_subst-bd"/>
</dbReference>
<keyword evidence="3" id="KW-0238">DNA-binding</keyword>
<dbReference type="Proteomes" id="UP001595190">
    <property type="component" value="Unassembled WGS sequence"/>
</dbReference>
<evidence type="ECO:0000259" key="5">
    <source>
        <dbReference type="PROSITE" id="PS50931"/>
    </source>
</evidence>
<gene>
    <name evidence="6" type="ORF">ACETRX_14085</name>
</gene>
<organism evidence="6 7">
    <name type="scientific">Labrys neptuniae</name>
    <dbReference type="NCBI Taxonomy" id="376174"/>
    <lineage>
        <taxon>Bacteria</taxon>
        <taxon>Pseudomonadati</taxon>
        <taxon>Pseudomonadota</taxon>
        <taxon>Alphaproteobacteria</taxon>
        <taxon>Hyphomicrobiales</taxon>
        <taxon>Xanthobacteraceae</taxon>
        <taxon>Labrys</taxon>
    </lineage>
</organism>
<evidence type="ECO:0000313" key="6">
    <source>
        <dbReference type="EMBL" id="MFC2250750.1"/>
    </source>
</evidence>
<dbReference type="InterPro" id="IPR036388">
    <property type="entry name" value="WH-like_DNA-bd_sf"/>
</dbReference>
<evidence type="ECO:0000313" key="7">
    <source>
        <dbReference type="Proteomes" id="UP001595190"/>
    </source>
</evidence>
<dbReference type="PROSITE" id="PS50931">
    <property type="entry name" value="HTH_LYSR"/>
    <property type="match status" value="1"/>
</dbReference>
<evidence type="ECO:0000256" key="2">
    <source>
        <dbReference type="ARBA" id="ARBA00023015"/>
    </source>
</evidence>
<dbReference type="RefSeq" id="WP_394311054.1">
    <property type="nucleotide sequence ID" value="NZ_JBHGPK010000004.1"/>
</dbReference>
<keyword evidence="4" id="KW-0804">Transcription</keyword>
<dbReference type="EMBL" id="JBHGPK010000004">
    <property type="protein sequence ID" value="MFC2250750.1"/>
    <property type="molecule type" value="Genomic_DNA"/>
</dbReference>
<comment type="similarity">
    <text evidence="1">Belongs to the LysR transcriptional regulatory family.</text>
</comment>
<evidence type="ECO:0000256" key="3">
    <source>
        <dbReference type="ARBA" id="ARBA00023125"/>
    </source>
</evidence>
<sequence length="289" mass="30438">MHPNITFTQLRCFVAAAETGGFTAAAQRIHLTQSAVSQAIAGLEDALGAKLLIRTRVGVKLTDLGEAAFAEAQALLAGAQRLAAVTKASDKLSGTTLRIGSVQSAAARLLPGWLKPFRALYPQAGITLHLGTDEEVNDWVLADAVDIGISGEPHPDLDNTIVANDDFMLILPGGHPLAKNASIGLDAIDGERAIFPGGGGNRQLDDALAAARSKPNILFLVRDNATIFGMVREGIGLTVMPDLTLPDDTSGLAVRRLTPPLRRDLHASVRKQDISPAGRAFLELLPIGQ</sequence>
<feature type="domain" description="HTH lysR-type" evidence="5">
    <location>
        <begin position="5"/>
        <end position="62"/>
    </location>
</feature>
<dbReference type="Pfam" id="PF00126">
    <property type="entry name" value="HTH_1"/>
    <property type="match status" value="1"/>
</dbReference>
<evidence type="ECO:0000256" key="4">
    <source>
        <dbReference type="ARBA" id="ARBA00023163"/>
    </source>
</evidence>
<dbReference type="CDD" id="cd05466">
    <property type="entry name" value="PBP2_LTTR_substrate"/>
    <property type="match status" value="1"/>
</dbReference>
<comment type="caution">
    <text evidence="6">The sequence shown here is derived from an EMBL/GenBank/DDBJ whole genome shotgun (WGS) entry which is preliminary data.</text>
</comment>
<name>A0ABV6ZEX2_9HYPH</name>
<dbReference type="SUPFAM" id="SSF46785">
    <property type="entry name" value="Winged helix' DNA-binding domain"/>
    <property type="match status" value="1"/>
</dbReference>
<keyword evidence="2" id="KW-0805">Transcription regulation</keyword>
<protein>
    <submittedName>
        <fullName evidence="6">LysR family transcriptional regulator</fullName>
    </submittedName>
</protein>
<proteinExistence type="inferred from homology"/>